<name>A0A0J9C6V9_9FIRM</name>
<evidence type="ECO:0000256" key="3">
    <source>
        <dbReference type="ARBA" id="ARBA00022692"/>
    </source>
</evidence>
<dbReference type="PATRIC" id="fig|742734.4.peg.2364"/>
<feature type="transmembrane region" description="Helical" evidence="6">
    <location>
        <begin position="54"/>
        <end position="79"/>
    </location>
</feature>
<evidence type="ECO:0000256" key="5">
    <source>
        <dbReference type="ARBA" id="ARBA00023136"/>
    </source>
</evidence>
<reference evidence="7 8" key="1">
    <citation type="submission" date="2011-04" db="EMBL/GenBank/DDBJ databases">
        <title>The Genome Sequence of Clostridium citroniae WAL-19142.</title>
        <authorList>
            <consortium name="The Broad Institute Genome Sequencing Platform"/>
            <person name="Earl A."/>
            <person name="Ward D."/>
            <person name="Feldgarden M."/>
            <person name="Gevers D."/>
            <person name="Warren Y.A."/>
            <person name="Tyrrell K.L."/>
            <person name="Citron D.M."/>
            <person name="Goldstein E.J."/>
            <person name="Daigneault M."/>
            <person name="Allen-Vercoe E."/>
            <person name="Young S.K."/>
            <person name="Zeng Q."/>
            <person name="Gargeya S."/>
            <person name="Fitzgerald M."/>
            <person name="Haas B."/>
            <person name="Abouelleil A."/>
            <person name="Alvarado L."/>
            <person name="Arachchi H.M."/>
            <person name="Berlin A."/>
            <person name="Brown A."/>
            <person name="Chapman S.B."/>
            <person name="Chen Z."/>
            <person name="Dunbar C."/>
            <person name="Freedman E."/>
            <person name="Gearin G."/>
            <person name="Gellesch M."/>
            <person name="Goldberg J."/>
            <person name="Griggs A."/>
            <person name="Gujja S."/>
            <person name="Heilman E.R."/>
            <person name="Heiman D."/>
            <person name="Howarth C."/>
            <person name="Larson L."/>
            <person name="Lui A."/>
            <person name="MacDonald P.J."/>
            <person name="Mehta T."/>
            <person name="Montmayeur A."/>
            <person name="Murphy C."/>
            <person name="Neiman D."/>
            <person name="Pearson M."/>
            <person name="Priest M."/>
            <person name="Roberts A."/>
            <person name="Saif S."/>
            <person name="Shea T."/>
            <person name="Shenoy N."/>
            <person name="Sisk P."/>
            <person name="Stolte C."/>
            <person name="Sykes S."/>
            <person name="White J."/>
            <person name="Yandava C."/>
            <person name="Wortman J."/>
            <person name="Nusbaum C."/>
            <person name="Birren B."/>
        </authorList>
    </citation>
    <scope>NUCLEOTIDE SEQUENCE [LARGE SCALE GENOMIC DNA]</scope>
    <source>
        <strain evidence="7 8">WAL-19142</strain>
    </source>
</reference>
<dbReference type="InterPro" id="IPR001851">
    <property type="entry name" value="ABC_transp_permease"/>
</dbReference>
<dbReference type="PANTHER" id="PTHR32196:SF72">
    <property type="entry name" value="RIBOSE IMPORT PERMEASE PROTEIN RBSC"/>
    <property type="match status" value="1"/>
</dbReference>
<evidence type="ECO:0000256" key="6">
    <source>
        <dbReference type="SAM" id="Phobius"/>
    </source>
</evidence>
<feature type="transmembrane region" description="Helical" evidence="6">
    <location>
        <begin position="129"/>
        <end position="147"/>
    </location>
</feature>
<evidence type="ECO:0000313" key="7">
    <source>
        <dbReference type="EMBL" id="KMW20179.1"/>
    </source>
</evidence>
<accession>A0A0J9C6V9</accession>
<dbReference type="PANTHER" id="PTHR32196">
    <property type="entry name" value="ABC TRANSPORTER PERMEASE PROTEIN YPHD-RELATED-RELATED"/>
    <property type="match status" value="1"/>
</dbReference>
<evidence type="ECO:0008006" key="9">
    <source>
        <dbReference type="Google" id="ProtNLM"/>
    </source>
</evidence>
<dbReference type="EMBL" id="ADLK01000019">
    <property type="protein sequence ID" value="KMW20179.1"/>
    <property type="molecule type" value="Genomic_DNA"/>
</dbReference>
<dbReference type="AlphaFoldDB" id="A0A0J9C6V9"/>
<keyword evidence="4 6" id="KW-1133">Transmembrane helix</keyword>
<comment type="caution">
    <text evidence="7">The sequence shown here is derived from an EMBL/GenBank/DDBJ whole genome shotgun (WGS) entry which is preliminary data.</text>
</comment>
<feature type="transmembrane region" description="Helical" evidence="6">
    <location>
        <begin position="167"/>
        <end position="189"/>
    </location>
</feature>
<feature type="transmembrane region" description="Helical" evidence="6">
    <location>
        <begin position="21"/>
        <end position="42"/>
    </location>
</feature>
<gene>
    <name evidence="7" type="ORF">HMPREF9470_02194</name>
</gene>
<sequence length="324" mass="33989">MDKAKVGKGSSLTSVFQQTEFTLGVIIVALFVITSVCTDNFFSVYNITNLMKQCAIIGVLAVAQTMIITTGGIDISGGAITGLSCMVLALLQRDTGMNFYLTLIIAVMFSIGAGLANGIIVYDFKVPPMIATLGMSTIIRGIVKIISKALTVSGLDERILNMGNNSFFGLLPALAIIWAVVALVVFLILRYTVFGRNLYVIGSGVEVAKLSGIKVRKMFYSVYAFAGLLYGIAGIMLAARVQSALPTGGEGYDMNAIAAAVIGGASLSGGRGAVSGTLLGTILMVLINNAGVQFGLNTHVLEITSGVLIVFAVTMDMVKNRKKA</sequence>
<evidence type="ECO:0000256" key="2">
    <source>
        <dbReference type="ARBA" id="ARBA00022475"/>
    </source>
</evidence>
<dbReference type="Proteomes" id="UP000037392">
    <property type="component" value="Unassembled WGS sequence"/>
</dbReference>
<dbReference type="OrthoDB" id="9813906at2"/>
<proteinExistence type="predicted"/>
<feature type="transmembrane region" description="Helical" evidence="6">
    <location>
        <begin position="218"/>
        <end position="239"/>
    </location>
</feature>
<comment type="subcellular location">
    <subcellularLocation>
        <location evidence="1">Cell membrane</location>
        <topology evidence="1">Multi-pass membrane protein</topology>
    </subcellularLocation>
</comment>
<protein>
    <recommendedName>
        <fullName evidence="9">ABC transporter permease</fullName>
    </recommendedName>
</protein>
<evidence type="ECO:0000313" key="8">
    <source>
        <dbReference type="Proteomes" id="UP000037392"/>
    </source>
</evidence>
<feature type="transmembrane region" description="Helical" evidence="6">
    <location>
        <begin position="99"/>
        <end position="122"/>
    </location>
</feature>
<evidence type="ECO:0000256" key="1">
    <source>
        <dbReference type="ARBA" id="ARBA00004651"/>
    </source>
</evidence>
<dbReference type="GeneID" id="93161863"/>
<dbReference type="GO" id="GO:0022857">
    <property type="term" value="F:transmembrane transporter activity"/>
    <property type="evidence" value="ECO:0007669"/>
    <property type="project" value="InterPro"/>
</dbReference>
<keyword evidence="5 6" id="KW-0472">Membrane</keyword>
<feature type="transmembrane region" description="Helical" evidence="6">
    <location>
        <begin position="251"/>
        <end position="269"/>
    </location>
</feature>
<dbReference type="Pfam" id="PF02653">
    <property type="entry name" value="BPD_transp_2"/>
    <property type="match status" value="1"/>
</dbReference>
<keyword evidence="3 6" id="KW-0812">Transmembrane</keyword>
<dbReference type="CDD" id="cd06579">
    <property type="entry name" value="TM_PBP1_transp_AraH_like"/>
    <property type="match status" value="1"/>
</dbReference>
<feature type="transmembrane region" description="Helical" evidence="6">
    <location>
        <begin position="300"/>
        <end position="318"/>
    </location>
</feature>
<organism evidence="7 8">
    <name type="scientific">[Clostridium] citroniae WAL-19142</name>
    <dbReference type="NCBI Taxonomy" id="742734"/>
    <lineage>
        <taxon>Bacteria</taxon>
        <taxon>Bacillati</taxon>
        <taxon>Bacillota</taxon>
        <taxon>Clostridia</taxon>
        <taxon>Lachnospirales</taxon>
        <taxon>Lachnospiraceae</taxon>
        <taxon>Enterocloster</taxon>
    </lineage>
</organism>
<evidence type="ECO:0000256" key="4">
    <source>
        <dbReference type="ARBA" id="ARBA00022989"/>
    </source>
</evidence>
<keyword evidence="2" id="KW-1003">Cell membrane</keyword>
<dbReference type="GO" id="GO:0005886">
    <property type="term" value="C:plasma membrane"/>
    <property type="evidence" value="ECO:0007669"/>
    <property type="project" value="UniProtKB-SubCell"/>
</dbReference>
<dbReference type="RefSeq" id="WP_007860673.1">
    <property type="nucleotide sequence ID" value="NZ_KQ235877.1"/>
</dbReference>